<reference evidence="1" key="1">
    <citation type="journal article" date="2019" name="Sci. Rep.">
        <title>Draft genome of Tanacetum cinerariifolium, the natural source of mosquito coil.</title>
        <authorList>
            <person name="Yamashiro T."/>
            <person name="Shiraishi A."/>
            <person name="Satake H."/>
            <person name="Nakayama K."/>
        </authorList>
    </citation>
    <scope>NUCLEOTIDE SEQUENCE</scope>
</reference>
<proteinExistence type="predicted"/>
<sequence>RYGRHLGHEQRGARPRPRGIRFLLGEGPARREPVEHGHADGDAIFDLVGNQAALVVHHGIAQLDPPVYGAGVHDVEAAVADFGQPGRGDAVDPVVLAHAGKELHILALHLHAEQVHYIGPPGHGRLVVGEARNTCRDVRGHQRARPEVRHLDAQLLEQRAGRARHARVQNVADDEDFFAPGVGKFLPDGKGVEQGLGGVLVRAVAGIDNRGRGLAGYHAGQAGVAVAHHDVVGTHGLEGLDGFAHRLAFGNGGVGNVEICDLRREAL</sequence>
<feature type="non-terminal residue" evidence="1">
    <location>
        <position position="1"/>
    </location>
</feature>
<dbReference type="EMBL" id="BKCJ010992950">
    <property type="protein sequence ID" value="GFC62214.1"/>
    <property type="molecule type" value="Genomic_DNA"/>
</dbReference>
<accession>A0A699Q6E1</accession>
<dbReference type="AlphaFoldDB" id="A0A699Q6E1"/>
<evidence type="ECO:0000313" key="1">
    <source>
        <dbReference type="EMBL" id="GFC62214.1"/>
    </source>
</evidence>
<feature type="non-terminal residue" evidence="1">
    <location>
        <position position="267"/>
    </location>
</feature>
<comment type="caution">
    <text evidence="1">The sequence shown here is derived from an EMBL/GenBank/DDBJ whole genome shotgun (WGS) entry which is preliminary data.</text>
</comment>
<protein>
    <submittedName>
        <fullName evidence="1">Uncharacterized protein</fullName>
    </submittedName>
</protein>
<name>A0A699Q6E1_TANCI</name>
<gene>
    <name evidence="1" type="ORF">Tci_834184</name>
</gene>
<organism evidence="1">
    <name type="scientific">Tanacetum cinerariifolium</name>
    <name type="common">Dalmatian daisy</name>
    <name type="synonym">Chrysanthemum cinerariifolium</name>
    <dbReference type="NCBI Taxonomy" id="118510"/>
    <lineage>
        <taxon>Eukaryota</taxon>
        <taxon>Viridiplantae</taxon>
        <taxon>Streptophyta</taxon>
        <taxon>Embryophyta</taxon>
        <taxon>Tracheophyta</taxon>
        <taxon>Spermatophyta</taxon>
        <taxon>Magnoliopsida</taxon>
        <taxon>eudicotyledons</taxon>
        <taxon>Gunneridae</taxon>
        <taxon>Pentapetalae</taxon>
        <taxon>asterids</taxon>
        <taxon>campanulids</taxon>
        <taxon>Asterales</taxon>
        <taxon>Asteraceae</taxon>
        <taxon>Asteroideae</taxon>
        <taxon>Anthemideae</taxon>
        <taxon>Anthemidinae</taxon>
        <taxon>Tanacetum</taxon>
    </lineage>
</organism>